<dbReference type="AlphaFoldDB" id="A0AAE0S4L7"/>
<evidence type="ECO:0000313" key="2">
    <source>
        <dbReference type="Proteomes" id="UP001195483"/>
    </source>
</evidence>
<accession>A0AAE0S4L7</accession>
<proteinExistence type="predicted"/>
<keyword evidence="2" id="KW-1185">Reference proteome</keyword>
<reference evidence="1" key="1">
    <citation type="journal article" date="2021" name="Genome Biol. Evol.">
        <title>A High-Quality Reference Genome for a Parasitic Bivalve with Doubly Uniparental Inheritance (Bivalvia: Unionida).</title>
        <authorList>
            <person name="Smith C.H."/>
        </authorList>
    </citation>
    <scope>NUCLEOTIDE SEQUENCE</scope>
    <source>
        <strain evidence="1">CHS0354</strain>
    </source>
</reference>
<feature type="non-terminal residue" evidence="1">
    <location>
        <position position="1"/>
    </location>
</feature>
<gene>
    <name evidence="1" type="ORF">CHS0354_027585</name>
</gene>
<organism evidence="1 2">
    <name type="scientific">Potamilus streckersoni</name>
    <dbReference type="NCBI Taxonomy" id="2493646"/>
    <lineage>
        <taxon>Eukaryota</taxon>
        <taxon>Metazoa</taxon>
        <taxon>Spiralia</taxon>
        <taxon>Lophotrochozoa</taxon>
        <taxon>Mollusca</taxon>
        <taxon>Bivalvia</taxon>
        <taxon>Autobranchia</taxon>
        <taxon>Heteroconchia</taxon>
        <taxon>Palaeoheterodonta</taxon>
        <taxon>Unionida</taxon>
        <taxon>Unionoidea</taxon>
        <taxon>Unionidae</taxon>
        <taxon>Ambleminae</taxon>
        <taxon>Lampsilini</taxon>
        <taxon>Potamilus</taxon>
    </lineage>
</organism>
<evidence type="ECO:0000313" key="1">
    <source>
        <dbReference type="EMBL" id="KAK3584845.1"/>
    </source>
</evidence>
<reference evidence="1" key="3">
    <citation type="submission" date="2023-05" db="EMBL/GenBank/DDBJ databases">
        <authorList>
            <person name="Smith C.H."/>
        </authorList>
    </citation>
    <scope>NUCLEOTIDE SEQUENCE</scope>
    <source>
        <strain evidence="1">CHS0354</strain>
        <tissue evidence="1">Mantle</tissue>
    </source>
</reference>
<sequence>TDEKNRAIVAWKNKTDQAKKGEVLREIQKLKVHFLEDLLFVSFCLYLKKW</sequence>
<dbReference type="Proteomes" id="UP001195483">
    <property type="component" value="Unassembled WGS sequence"/>
</dbReference>
<name>A0AAE0S4L7_9BIVA</name>
<reference evidence="1" key="2">
    <citation type="journal article" date="2021" name="Genome Biol. Evol.">
        <title>Developing a high-quality reference genome for a parasitic bivalve with doubly uniparental inheritance (Bivalvia: Unionida).</title>
        <authorList>
            <person name="Smith C.H."/>
        </authorList>
    </citation>
    <scope>NUCLEOTIDE SEQUENCE</scope>
    <source>
        <strain evidence="1">CHS0354</strain>
        <tissue evidence="1">Mantle</tissue>
    </source>
</reference>
<protein>
    <submittedName>
        <fullName evidence="1">Uncharacterized protein</fullName>
    </submittedName>
</protein>
<dbReference type="EMBL" id="JAEAOA010001668">
    <property type="protein sequence ID" value="KAK3584845.1"/>
    <property type="molecule type" value="Genomic_DNA"/>
</dbReference>
<comment type="caution">
    <text evidence="1">The sequence shown here is derived from an EMBL/GenBank/DDBJ whole genome shotgun (WGS) entry which is preliminary data.</text>
</comment>